<dbReference type="EMBL" id="JAFFPU010000026">
    <property type="protein sequence ID" value="MBM9576846.1"/>
    <property type="molecule type" value="Genomic_DNA"/>
</dbReference>
<name>A0ABS2U903_9LEPT</name>
<protein>
    <submittedName>
        <fullName evidence="1">DUF1564 family protein</fullName>
    </submittedName>
</protein>
<organism evidence="1 2">
    <name type="scientific">Leptospira ainlahdjerensis</name>
    <dbReference type="NCBI Taxonomy" id="2810033"/>
    <lineage>
        <taxon>Bacteria</taxon>
        <taxon>Pseudomonadati</taxon>
        <taxon>Spirochaetota</taxon>
        <taxon>Spirochaetia</taxon>
        <taxon>Leptospirales</taxon>
        <taxon>Leptospiraceae</taxon>
        <taxon>Leptospira</taxon>
    </lineage>
</organism>
<reference evidence="1 2" key="1">
    <citation type="submission" date="2021-02" db="EMBL/GenBank/DDBJ databases">
        <title>Leptospira ainlahdjerensis sp. nov., Leptospira ainazelensis sp. nov., Leptospira abararensis sp. nov. and Leptospira chreensis sp. nov., four new species isolated from water sources in Algeria.</title>
        <authorList>
            <person name="Amara Korba A."/>
            <person name="Kainiu M."/>
            <person name="Vincent A.T."/>
            <person name="Mariet J.-F."/>
            <person name="Veyrier F.J."/>
            <person name="Goarant C."/>
            <person name="Picardeau M."/>
        </authorList>
    </citation>
    <scope>NUCLEOTIDE SEQUENCE [LARGE SCALE GENOMIC DNA]</scope>
    <source>
        <strain evidence="1 2">201903070</strain>
    </source>
</reference>
<dbReference type="RefSeq" id="WP_205278998.1">
    <property type="nucleotide sequence ID" value="NZ_JAFFPU010000026.1"/>
</dbReference>
<comment type="caution">
    <text evidence="1">The sequence shown here is derived from an EMBL/GenBank/DDBJ whole genome shotgun (WGS) entry which is preliminary data.</text>
</comment>
<proteinExistence type="predicted"/>
<evidence type="ECO:0000313" key="2">
    <source>
        <dbReference type="Proteomes" id="UP000724686"/>
    </source>
</evidence>
<sequence>MDGKNLKRNKFSHERKLRDTRRLGSFTADLYVPFQLYSYTLERIGKNKSLSAYLDVLLKEYKTQILQEQRPHFSERTSYQRKAQNLKRLSFRPKEGDWAELRSIARYLGISMCKTFVLLLEMEKNEERESSQKKEKNSKYRIQSLIQKFSPKRDQITFELIVDW</sequence>
<dbReference type="Pfam" id="PF07600">
    <property type="entry name" value="DUF1564"/>
    <property type="match status" value="1"/>
</dbReference>
<dbReference type="Proteomes" id="UP000724686">
    <property type="component" value="Unassembled WGS sequence"/>
</dbReference>
<gene>
    <name evidence="1" type="ORF">JWG45_06720</name>
</gene>
<keyword evidence="2" id="KW-1185">Reference proteome</keyword>
<evidence type="ECO:0000313" key="1">
    <source>
        <dbReference type="EMBL" id="MBM9576846.1"/>
    </source>
</evidence>
<dbReference type="InterPro" id="IPR011458">
    <property type="entry name" value="DUF1564"/>
</dbReference>
<accession>A0ABS2U903</accession>